<sequence length="176" mass="19221">REVGRDAASIMSILELADREDVDVIVVSGLKASDVIRKTLDLAMTDRLVIATMAADSIPHALQSIIAAYPEDQRANAQSLLSEALQGVVCQQLVKRIGGGLILVPELLIPNTAARSVIREGSFSQLINITQTSREHGMIARDTVLAQYVQQGVITLQDARAYAHDPEQIETMSRRY</sequence>
<dbReference type="SUPFAM" id="SSF52540">
    <property type="entry name" value="P-loop containing nucleoside triphosphate hydrolases"/>
    <property type="match status" value="1"/>
</dbReference>
<gene>
    <name evidence="2" type="ORF">COT25_04195</name>
</gene>
<dbReference type="InterPro" id="IPR050921">
    <property type="entry name" value="T4SS_GSP_E_ATPase"/>
</dbReference>
<dbReference type="EMBL" id="PEXV01000138">
    <property type="protein sequence ID" value="PIS41230.1"/>
    <property type="molecule type" value="Genomic_DNA"/>
</dbReference>
<organism evidence="2 3">
    <name type="scientific">Candidatus Kerfeldbacteria bacterium CG08_land_8_20_14_0_20_42_7</name>
    <dbReference type="NCBI Taxonomy" id="2014245"/>
    <lineage>
        <taxon>Bacteria</taxon>
        <taxon>Candidatus Kerfeldiibacteriota</taxon>
    </lineage>
</organism>
<dbReference type="PANTHER" id="PTHR30486">
    <property type="entry name" value="TWITCHING MOTILITY PROTEIN PILT"/>
    <property type="match status" value="1"/>
</dbReference>
<accession>A0A2H0YS02</accession>
<dbReference type="InterPro" id="IPR027417">
    <property type="entry name" value="P-loop_NTPase"/>
</dbReference>
<feature type="non-terminal residue" evidence="2">
    <location>
        <position position="1"/>
    </location>
</feature>
<evidence type="ECO:0000313" key="3">
    <source>
        <dbReference type="Proteomes" id="UP000228711"/>
    </source>
</evidence>
<dbReference type="Gene3D" id="3.40.50.300">
    <property type="entry name" value="P-loop containing nucleotide triphosphate hydrolases"/>
    <property type="match status" value="1"/>
</dbReference>
<protein>
    <submittedName>
        <fullName evidence="2">Twitching motility protein PilT</fullName>
    </submittedName>
</protein>
<dbReference type="GO" id="GO:0016887">
    <property type="term" value="F:ATP hydrolysis activity"/>
    <property type="evidence" value="ECO:0007669"/>
    <property type="project" value="InterPro"/>
</dbReference>
<reference evidence="3" key="1">
    <citation type="submission" date="2017-09" db="EMBL/GenBank/DDBJ databases">
        <title>Depth-based differentiation of microbial function through sediment-hosted aquifers and enrichment of novel symbionts in the deep terrestrial subsurface.</title>
        <authorList>
            <person name="Probst A.J."/>
            <person name="Ladd B."/>
            <person name="Jarett J.K."/>
            <person name="Geller-Mcgrath D.E."/>
            <person name="Sieber C.M.K."/>
            <person name="Emerson J.B."/>
            <person name="Anantharaman K."/>
            <person name="Thomas B.C."/>
            <person name="Malmstrom R."/>
            <person name="Stieglmeier M."/>
            <person name="Klingl A."/>
            <person name="Woyke T."/>
            <person name="Ryan C.M."/>
            <person name="Banfield J.F."/>
        </authorList>
    </citation>
    <scope>NUCLEOTIDE SEQUENCE [LARGE SCALE GENOMIC DNA]</scope>
</reference>
<proteinExistence type="inferred from homology"/>
<dbReference type="AlphaFoldDB" id="A0A2H0YS02"/>
<name>A0A2H0YS02_9BACT</name>
<evidence type="ECO:0000256" key="1">
    <source>
        <dbReference type="ARBA" id="ARBA00006611"/>
    </source>
</evidence>
<dbReference type="PANTHER" id="PTHR30486:SF6">
    <property type="entry name" value="TYPE IV PILUS RETRACTATION ATPASE PILT"/>
    <property type="match status" value="1"/>
</dbReference>
<comment type="similarity">
    <text evidence="1">Belongs to the GSP E family.</text>
</comment>
<dbReference type="Proteomes" id="UP000228711">
    <property type="component" value="Unassembled WGS sequence"/>
</dbReference>
<evidence type="ECO:0000313" key="2">
    <source>
        <dbReference type="EMBL" id="PIS41230.1"/>
    </source>
</evidence>
<comment type="caution">
    <text evidence="2">The sequence shown here is derived from an EMBL/GenBank/DDBJ whole genome shotgun (WGS) entry which is preliminary data.</text>
</comment>